<feature type="compositionally biased region" description="Polar residues" evidence="1">
    <location>
        <begin position="469"/>
        <end position="479"/>
    </location>
</feature>
<comment type="caution">
    <text evidence="2">The sequence shown here is derived from an EMBL/GenBank/DDBJ whole genome shotgun (WGS) entry which is preliminary data.</text>
</comment>
<keyword evidence="3" id="KW-1185">Reference proteome</keyword>
<dbReference type="EMBL" id="JANPWB010000010">
    <property type="protein sequence ID" value="KAJ1146076.1"/>
    <property type="molecule type" value="Genomic_DNA"/>
</dbReference>
<dbReference type="AlphaFoldDB" id="A0AAV7QZW2"/>
<reference evidence="2" key="1">
    <citation type="journal article" date="2022" name="bioRxiv">
        <title>Sequencing and chromosome-scale assembly of the giantPleurodeles waltlgenome.</title>
        <authorList>
            <person name="Brown T."/>
            <person name="Elewa A."/>
            <person name="Iarovenko S."/>
            <person name="Subramanian E."/>
            <person name="Araus A.J."/>
            <person name="Petzold A."/>
            <person name="Susuki M."/>
            <person name="Suzuki K.-i.T."/>
            <person name="Hayashi T."/>
            <person name="Toyoda A."/>
            <person name="Oliveira C."/>
            <person name="Osipova E."/>
            <person name="Leigh N.D."/>
            <person name="Simon A."/>
            <person name="Yun M.H."/>
        </authorList>
    </citation>
    <scope>NUCLEOTIDE SEQUENCE</scope>
    <source>
        <strain evidence="2">20211129_DDA</strain>
        <tissue evidence="2">Liver</tissue>
    </source>
</reference>
<sequence>MFSVSRQSEKCLNISVCGTPMDSQEVEMTGQDSNSFAGVFQESGIIAKRRRNSRVRNKQDHSLEADLVTRRKQSHLDCTVRRVTTNSKDPADTLKGAAFCCDLCKSPYIVNPGRRGNCVKTSSSQPSPRHRRDPKTGQVLLLCNACGLSFGKPVKAKGTVKEAMPNDRKEHEAQMQNFALAMVELLGDQDAANLCCPSYNKKPCLCLQNYLKTPGLTNEECPGRAVELLHLFKEARRLKGQKFSCEVEDQPSGSAKRKGSGLGNGCRRSKAYEEFVLKNRKELRQGPQICEKAVQRILGYSNNFLHKKLKTSPQKRERVERTKGRGAMGLLKPIAELSTLKCCMDHCSVMAHSYSRLIQQWRERASRGQAEARRVLAEMLTPSGGSRCNCYRFISWVTGCSHTTISKVSQQMKRTGGLREPPPHKLKRQTKAIQGQPADLQLDPAEPPTPPGHASPQSDSAAPPHHLSSDPSLITSQQA</sequence>
<evidence type="ECO:0000313" key="3">
    <source>
        <dbReference type="Proteomes" id="UP001066276"/>
    </source>
</evidence>
<dbReference type="Proteomes" id="UP001066276">
    <property type="component" value="Chromosome 6"/>
</dbReference>
<feature type="region of interest" description="Disordered" evidence="1">
    <location>
        <begin position="411"/>
        <end position="479"/>
    </location>
</feature>
<name>A0AAV7QZW2_PLEWA</name>
<evidence type="ECO:0000256" key="1">
    <source>
        <dbReference type="SAM" id="MobiDB-lite"/>
    </source>
</evidence>
<accession>A0AAV7QZW2</accession>
<evidence type="ECO:0000313" key="2">
    <source>
        <dbReference type="EMBL" id="KAJ1146076.1"/>
    </source>
</evidence>
<proteinExistence type="predicted"/>
<gene>
    <name evidence="2" type="ORF">NDU88_012358</name>
</gene>
<protein>
    <submittedName>
        <fullName evidence="2">Uncharacterized protein</fullName>
    </submittedName>
</protein>
<organism evidence="2 3">
    <name type="scientific">Pleurodeles waltl</name>
    <name type="common">Iberian ribbed newt</name>
    <dbReference type="NCBI Taxonomy" id="8319"/>
    <lineage>
        <taxon>Eukaryota</taxon>
        <taxon>Metazoa</taxon>
        <taxon>Chordata</taxon>
        <taxon>Craniata</taxon>
        <taxon>Vertebrata</taxon>
        <taxon>Euteleostomi</taxon>
        <taxon>Amphibia</taxon>
        <taxon>Batrachia</taxon>
        <taxon>Caudata</taxon>
        <taxon>Salamandroidea</taxon>
        <taxon>Salamandridae</taxon>
        <taxon>Pleurodelinae</taxon>
        <taxon>Pleurodeles</taxon>
    </lineage>
</organism>